<evidence type="ECO:0000313" key="6">
    <source>
        <dbReference type="Proteomes" id="UP000076532"/>
    </source>
</evidence>
<evidence type="ECO:0000256" key="2">
    <source>
        <dbReference type="ARBA" id="ARBA00022803"/>
    </source>
</evidence>
<dbReference type="PANTHER" id="PTHR45831:SF2">
    <property type="entry name" value="LD24721P"/>
    <property type="match status" value="1"/>
</dbReference>
<keyword evidence="1" id="KW-0677">Repeat</keyword>
<keyword evidence="3" id="KW-0175">Coiled coil</keyword>
<evidence type="ECO:0000256" key="3">
    <source>
        <dbReference type="SAM" id="Coils"/>
    </source>
</evidence>
<feature type="region of interest" description="Disordered" evidence="4">
    <location>
        <begin position="232"/>
        <end position="251"/>
    </location>
</feature>
<sequence length="597" mass="67953">MTSSIPSRFARRHEIESPTAAELKAEADAVYKGGDYTAAYAKYSRAISKDEKNPILYSNRAACSMMLKQAYQAVDLDEWFGRAWARLATARSELEEYEASIAAWDNALASLRRLGVPHEERAIPALNSKFALEWAEYIRGRMQAEHRHQMHQAAHGPVRNDKSMPWEISRRMFARGEVDSSLDLDKRHSSAHAIRRAYQVKFQPTILGLLLKSRQEFSKGLAQLKTTRRIRPSANDGIRGPITDPTSTTAQGHADTLDRLAKGILYDSRVYQCLSNQEGKEALDNFPTQFMMETIHFKACKSMDPDEIISYAQEGLQRLGSAATRLSLAVKVREFILFGRGAYRVRDFRKAIECYEGALKVLRWVKQESALGAPDRDEILHPAFIRGVQALLLDSFMRDEDIDREGDANKPEPLDADRFMKEAEDVFAQLETDEPGHKIHDLPYVFALYCNPRGYAYMTKCYIYKARMFHFMKIGDALGSFEQSAYGAKAGTDAAIWFHPDDEMHAWSLKCTLDILLGGPPRLVGDVLDVMAKARESTEKMRKIWYNSEMAQTKQYHVLIKHSYAKEKEYSEKVKSGEWTMETMIYHDAPVRCGPVV</sequence>
<name>A0A166I027_9AGAM</name>
<protein>
    <recommendedName>
        <fullName evidence="7">TPR-like protein</fullName>
    </recommendedName>
</protein>
<dbReference type="InterPro" id="IPR019734">
    <property type="entry name" value="TPR_rpt"/>
</dbReference>
<proteinExistence type="predicted"/>
<keyword evidence="2" id="KW-0802">TPR repeat</keyword>
<keyword evidence="6" id="KW-1185">Reference proteome</keyword>
<dbReference type="Gene3D" id="1.25.40.10">
    <property type="entry name" value="Tetratricopeptide repeat domain"/>
    <property type="match status" value="1"/>
</dbReference>
<dbReference type="AlphaFoldDB" id="A0A166I027"/>
<dbReference type="GO" id="GO:0060090">
    <property type="term" value="F:molecular adaptor activity"/>
    <property type="evidence" value="ECO:0007669"/>
    <property type="project" value="TreeGrafter"/>
</dbReference>
<dbReference type="STRING" id="436010.A0A166I027"/>
<evidence type="ECO:0000313" key="5">
    <source>
        <dbReference type="EMBL" id="KZP19414.1"/>
    </source>
</evidence>
<dbReference type="EMBL" id="KV417564">
    <property type="protein sequence ID" value="KZP19414.1"/>
    <property type="molecule type" value="Genomic_DNA"/>
</dbReference>
<organism evidence="5 6">
    <name type="scientific">Athelia psychrophila</name>
    <dbReference type="NCBI Taxonomy" id="1759441"/>
    <lineage>
        <taxon>Eukaryota</taxon>
        <taxon>Fungi</taxon>
        <taxon>Dikarya</taxon>
        <taxon>Basidiomycota</taxon>
        <taxon>Agaricomycotina</taxon>
        <taxon>Agaricomycetes</taxon>
        <taxon>Agaricomycetidae</taxon>
        <taxon>Atheliales</taxon>
        <taxon>Atheliaceae</taxon>
        <taxon>Athelia</taxon>
    </lineage>
</organism>
<gene>
    <name evidence="5" type="ORF">FIBSPDRAFT_892792</name>
</gene>
<dbReference type="InterPro" id="IPR011990">
    <property type="entry name" value="TPR-like_helical_dom_sf"/>
</dbReference>
<evidence type="ECO:0000256" key="1">
    <source>
        <dbReference type="ARBA" id="ARBA00022737"/>
    </source>
</evidence>
<dbReference type="Proteomes" id="UP000076532">
    <property type="component" value="Unassembled WGS sequence"/>
</dbReference>
<dbReference type="GO" id="GO:0006620">
    <property type="term" value="P:post-translational protein targeting to endoplasmic reticulum membrane"/>
    <property type="evidence" value="ECO:0007669"/>
    <property type="project" value="TreeGrafter"/>
</dbReference>
<dbReference type="GO" id="GO:0016020">
    <property type="term" value="C:membrane"/>
    <property type="evidence" value="ECO:0007669"/>
    <property type="project" value="TreeGrafter"/>
</dbReference>
<dbReference type="SMART" id="SM00028">
    <property type="entry name" value="TPR"/>
    <property type="match status" value="3"/>
</dbReference>
<evidence type="ECO:0000256" key="4">
    <source>
        <dbReference type="SAM" id="MobiDB-lite"/>
    </source>
</evidence>
<dbReference type="OrthoDB" id="2423701at2759"/>
<accession>A0A166I027</accession>
<dbReference type="SUPFAM" id="SSF48452">
    <property type="entry name" value="TPR-like"/>
    <property type="match status" value="1"/>
</dbReference>
<reference evidence="5 6" key="1">
    <citation type="journal article" date="2016" name="Mol. Biol. Evol.">
        <title>Comparative Genomics of Early-Diverging Mushroom-Forming Fungi Provides Insights into the Origins of Lignocellulose Decay Capabilities.</title>
        <authorList>
            <person name="Nagy L.G."/>
            <person name="Riley R."/>
            <person name="Tritt A."/>
            <person name="Adam C."/>
            <person name="Daum C."/>
            <person name="Floudas D."/>
            <person name="Sun H."/>
            <person name="Yadav J.S."/>
            <person name="Pangilinan J."/>
            <person name="Larsson K.H."/>
            <person name="Matsuura K."/>
            <person name="Barry K."/>
            <person name="Labutti K."/>
            <person name="Kuo R."/>
            <person name="Ohm R.A."/>
            <person name="Bhattacharya S.S."/>
            <person name="Shirouzu T."/>
            <person name="Yoshinaga Y."/>
            <person name="Martin F.M."/>
            <person name="Grigoriev I.V."/>
            <person name="Hibbett D.S."/>
        </authorList>
    </citation>
    <scope>NUCLEOTIDE SEQUENCE [LARGE SCALE GENOMIC DNA]</scope>
    <source>
        <strain evidence="5 6">CBS 109695</strain>
    </source>
</reference>
<evidence type="ECO:0008006" key="7">
    <source>
        <dbReference type="Google" id="ProtNLM"/>
    </source>
</evidence>
<dbReference type="InterPro" id="IPR047150">
    <property type="entry name" value="SGT"/>
</dbReference>
<feature type="coiled-coil region" evidence="3">
    <location>
        <begin position="87"/>
        <end position="114"/>
    </location>
</feature>
<dbReference type="GO" id="GO:0072380">
    <property type="term" value="C:TRC complex"/>
    <property type="evidence" value="ECO:0007669"/>
    <property type="project" value="TreeGrafter"/>
</dbReference>
<dbReference type="PANTHER" id="PTHR45831">
    <property type="entry name" value="LD24721P"/>
    <property type="match status" value="1"/>
</dbReference>